<accession>E4RTZ3</accession>
<dbReference type="InterPro" id="IPR007696">
    <property type="entry name" value="DNA_mismatch_repair_MutS_core"/>
</dbReference>
<protein>
    <recommendedName>
        <fullName evidence="7">Endonuclease MutS2</fullName>
        <ecNumber evidence="7">3.1.-.-</ecNumber>
    </recommendedName>
    <alternativeName>
        <fullName evidence="7">Ribosome-associated protein quality control-upstream factor</fullName>
        <shortName evidence="7">RQC-upstream factor</shortName>
        <shortName evidence="7">RqcU</shortName>
        <ecNumber evidence="7">3.6.4.-</ecNumber>
    </alternativeName>
</protein>
<keyword evidence="4 7" id="KW-0067">ATP-binding</keyword>
<proteinExistence type="inferred from homology"/>
<evidence type="ECO:0000313" key="11">
    <source>
        <dbReference type="Proteomes" id="UP000007435"/>
    </source>
</evidence>
<organism evidence="10 11">
    <name type="scientific">Leadbetterella byssophila (strain DSM 17132 / JCM 16389 / KACC 11308 / NBRC 106382 / 4M15)</name>
    <dbReference type="NCBI Taxonomy" id="649349"/>
    <lineage>
        <taxon>Bacteria</taxon>
        <taxon>Pseudomonadati</taxon>
        <taxon>Bacteroidota</taxon>
        <taxon>Cytophagia</taxon>
        <taxon>Cytophagales</taxon>
        <taxon>Leadbetterellaceae</taxon>
        <taxon>Leadbetterella</taxon>
    </lineage>
</organism>
<keyword evidence="11" id="KW-1185">Reference proteome</keyword>
<dbReference type="SUPFAM" id="SSF52540">
    <property type="entry name" value="P-loop containing nucleoside triphosphate hydrolases"/>
    <property type="match status" value="1"/>
</dbReference>
<dbReference type="EC" id="3.6.4.-" evidence="7"/>
<dbReference type="SMART" id="SM00463">
    <property type="entry name" value="SMR"/>
    <property type="match status" value="1"/>
</dbReference>
<comment type="function">
    <text evidence="7">Acts as a ribosome collision sensor, splitting the ribosome into its 2 subunits. Detects stalled/collided 70S ribosomes which it binds and splits by an ATP-hydrolysis driven conformational change. Acts upstream of the ribosome quality control system (RQC), a ribosome-associated complex that mediates the extraction of incompletely synthesized nascent chains from stalled ribosomes and their subsequent degradation. Probably generates substrates for RQC.</text>
</comment>
<dbReference type="GO" id="GO:0005524">
    <property type="term" value="F:ATP binding"/>
    <property type="evidence" value="ECO:0007669"/>
    <property type="project" value="UniProtKB-UniRule"/>
</dbReference>
<feature type="domain" description="Smr" evidence="9">
    <location>
        <begin position="726"/>
        <end position="801"/>
    </location>
</feature>
<dbReference type="Pfam" id="PF00488">
    <property type="entry name" value="MutS_V"/>
    <property type="match status" value="1"/>
</dbReference>
<dbReference type="Pfam" id="PF01713">
    <property type="entry name" value="Smr"/>
    <property type="match status" value="1"/>
</dbReference>
<dbReference type="SUPFAM" id="SSF48334">
    <property type="entry name" value="DNA repair protein MutS, domain III"/>
    <property type="match status" value="1"/>
</dbReference>
<keyword evidence="3 7" id="KW-0378">Hydrolase</keyword>
<dbReference type="InterPro" id="IPR046893">
    <property type="entry name" value="MSSS"/>
</dbReference>
<evidence type="ECO:0000256" key="4">
    <source>
        <dbReference type="ARBA" id="ARBA00022840"/>
    </source>
</evidence>
<dbReference type="GO" id="GO:0016887">
    <property type="term" value="F:ATP hydrolysis activity"/>
    <property type="evidence" value="ECO:0007669"/>
    <property type="project" value="InterPro"/>
</dbReference>
<dbReference type="EC" id="3.1.-.-" evidence="7"/>
<keyword evidence="7" id="KW-0255">Endonuclease</keyword>
<dbReference type="PANTHER" id="PTHR48466">
    <property type="entry name" value="OS10G0509000 PROTEIN-RELATED"/>
    <property type="match status" value="1"/>
</dbReference>
<keyword evidence="5 7" id="KW-0694">RNA-binding</keyword>
<keyword evidence="2 7" id="KW-0547">Nucleotide-binding</keyword>
<dbReference type="GO" id="GO:0030983">
    <property type="term" value="F:mismatched DNA binding"/>
    <property type="evidence" value="ECO:0007669"/>
    <property type="project" value="InterPro"/>
</dbReference>
<dbReference type="HOGENOM" id="CLU_011252_2_1_10"/>
<dbReference type="SMART" id="SM00534">
    <property type="entry name" value="MUTSac"/>
    <property type="match status" value="1"/>
</dbReference>
<dbReference type="Proteomes" id="UP000007435">
    <property type="component" value="Chromosome"/>
</dbReference>
<dbReference type="eggNOG" id="COG1193">
    <property type="taxonomic scope" value="Bacteria"/>
</dbReference>
<dbReference type="InterPro" id="IPR002625">
    <property type="entry name" value="Smr_dom"/>
</dbReference>
<dbReference type="PANTHER" id="PTHR48466:SF2">
    <property type="entry name" value="OS10G0509000 PROTEIN"/>
    <property type="match status" value="1"/>
</dbReference>
<evidence type="ECO:0000256" key="5">
    <source>
        <dbReference type="ARBA" id="ARBA00022884"/>
    </source>
</evidence>
<dbReference type="InterPro" id="IPR045076">
    <property type="entry name" value="MutS"/>
</dbReference>
<dbReference type="GO" id="GO:0043023">
    <property type="term" value="F:ribosomal large subunit binding"/>
    <property type="evidence" value="ECO:0007669"/>
    <property type="project" value="UniProtKB-UniRule"/>
</dbReference>
<dbReference type="EMBL" id="CP002305">
    <property type="protein sequence ID" value="ADQ18701.1"/>
    <property type="molecule type" value="Genomic_DNA"/>
</dbReference>
<comment type="subunit">
    <text evidence="7">Homodimer. Binds to stalled ribosomes, contacting rRNA.</text>
</comment>
<dbReference type="NCBIfam" id="TIGR01069">
    <property type="entry name" value="mutS2"/>
    <property type="match status" value="1"/>
</dbReference>
<evidence type="ECO:0000259" key="9">
    <source>
        <dbReference type="PROSITE" id="PS50828"/>
    </source>
</evidence>
<dbReference type="Gene3D" id="3.40.50.300">
    <property type="entry name" value="P-loop containing nucleotide triphosphate hydrolases"/>
    <property type="match status" value="1"/>
</dbReference>
<reference evidence="10 11" key="2">
    <citation type="journal article" date="2011" name="Stand. Genomic Sci.">
        <title>Complete genome sequence of Leadbetterella byssophila type strain (4M15).</title>
        <authorList>
            <person name="Abt B."/>
            <person name="Teshima H."/>
            <person name="Lucas S."/>
            <person name="Lapidus A."/>
            <person name="Del Rio T.G."/>
            <person name="Nolan M."/>
            <person name="Tice H."/>
            <person name="Cheng J.F."/>
            <person name="Pitluck S."/>
            <person name="Liolios K."/>
            <person name="Pagani I."/>
            <person name="Ivanova N."/>
            <person name="Mavromatis K."/>
            <person name="Pati A."/>
            <person name="Tapia R."/>
            <person name="Han C."/>
            <person name="Goodwin L."/>
            <person name="Chen A."/>
            <person name="Palaniappan K."/>
            <person name="Land M."/>
            <person name="Hauser L."/>
            <person name="Chang Y.J."/>
            <person name="Jeffries C.D."/>
            <person name="Rohde M."/>
            <person name="Goker M."/>
            <person name="Tindall B.J."/>
            <person name="Detter J.C."/>
            <person name="Woyke T."/>
            <person name="Bristow J."/>
            <person name="Eisen J.A."/>
            <person name="Markowitz V."/>
            <person name="Hugenholtz P."/>
            <person name="Klenk H.P."/>
            <person name="Kyrpides N.C."/>
        </authorList>
    </citation>
    <scope>NUCLEOTIDE SEQUENCE [LARGE SCALE GENOMIC DNA]</scope>
    <source>
        <strain evidence="11">DSM 17132 / JCM 16389 / KACC 11308 / NBRC 106382 / 4M15</strain>
    </source>
</reference>
<dbReference type="InterPro" id="IPR036187">
    <property type="entry name" value="DNA_mismatch_repair_MutS_sf"/>
</dbReference>
<evidence type="ECO:0000256" key="2">
    <source>
        <dbReference type="ARBA" id="ARBA00022741"/>
    </source>
</evidence>
<sequence>MLYPKNIENKLGFDKIKELLEEECVSALGRSFVAKMRFSNKYDLIRKMMAQTSEFRLILETESSFPNQNYLDVTEHLKRAAIPGAILYEEDFFDIRLSLTTIQQISHFFNHRPQFTELNTLRVAAMPAHHPKGWENLLTDIHAVIDDKGKVKDNASKELYEIRRKLAVEQNNVKRALERIYRTAKNSGWIGEDMSLTVRNGRLVLPILAEHKRKLSGFVHDETSTGNIAFVEPGEVLEANNEIRDLEIKERREVLRILEQLTTRLRPELPDLEKSYTFLGLMDFIRAKARLAIKTNSTFPLLIDETIIDWQNAKHPILYLTHQKQGKNVVPLHLRLDQENRILVVSGPNAGGKSVMLKTVGLLQYMAQCGLLVPLAPDSKVGLFRQMFIDIGDEQSIENDLSTYSSHLTNMREFLRHADRDSLFLIDEFGTGTEPSLGGALAEAILESFREKMAFGIVNTHYTNLKVFADKNEGLINGAMRFDAEELTPMFELEMGKPGNSFAFEVAQKMGLPPYIIKNAKKKLGKNQINFEKLLKELDIEKKVFSEQNAALNKQIEELKQRTEQYNSLKNFLETDKTRILNQAKEEAKKIVKDANKTIENTIRQIKESNAEKEASRIAREQVKRFEEEKLVPEKTPHHKPVLAKAEGPIAPGDYVRIKGQEALAQVMSINGKDAEILLGELKSNVKLNRLEKISRKEFKTAQKEGVKTMKGVDLNEKMTEFSFNLDVRGKRGEEALVAVDQLVDDAILLGYPQLRIVHGKGDGILRTLIRNHIKQYKQVGKMYDEHPDRGGAGVTIVDMK</sequence>
<dbReference type="OrthoDB" id="9808166at2"/>
<feature type="coiled-coil region" evidence="8">
    <location>
        <begin position="517"/>
        <end position="616"/>
    </location>
</feature>
<dbReference type="Gene3D" id="3.30.1370.110">
    <property type="match status" value="1"/>
</dbReference>
<dbReference type="PIRSF" id="PIRSF005814">
    <property type="entry name" value="MutS_YshD"/>
    <property type="match status" value="1"/>
</dbReference>
<keyword evidence="6 7" id="KW-0238">DNA-binding</keyword>
<dbReference type="InterPro" id="IPR027417">
    <property type="entry name" value="P-loop_NTPase"/>
</dbReference>
<evidence type="ECO:0000313" key="10">
    <source>
        <dbReference type="EMBL" id="ADQ18701.1"/>
    </source>
</evidence>
<dbReference type="PROSITE" id="PS50828">
    <property type="entry name" value="SMR"/>
    <property type="match status" value="1"/>
</dbReference>
<comment type="function">
    <text evidence="7">Endonuclease that is involved in the suppression of homologous recombination and thus may have a key role in the control of bacterial genetic diversity.</text>
</comment>
<reference key="1">
    <citation type="submission" date="2010-11" db="EMBL/GenBank/DDBJ databases">
        <title>The complete genome of Leadbetterella byssophila DSM 17132.</title>
        <authorList>
            <consortium name="US DOE Joint Genome Institute (JGI-PGF)"/>
            <person name="Lucas S."/>
            <person name="Copeland A."/>
            <person name="Lapidus A."/>
            <person name="Glavina del Rio T."/>
            <person name="Dalin E."/>
            <person name="Tice H."/>
            <person name="Bruce D."/>
            <person name="Goodwin L."/>
            <person name="Pitluck S."/>
            <person name="Kyrpides N."/>
            <person name="Mavromatis K."/>
            <person name="Ivanova N."/>
            <person name="Teshima H."/>
            <person name="Brettin T."/>
            <person name="Detter J.C."/>
            <person name="Han C."/>
            <person name="Tapia R."/>
            <person name="Land M."/>
            <person name="Hauser L."/>
            <person name="Markowitz V."/>
            <person name="Cheng J.-F."/>
            <person name="Hugenholtz P."/>
            <person name="Woyke T."/>
            <person name="Wu D."/>
            <person name="Tindall B."/>
            <person name="Pomrenke H.G."/>
            <person name="Brambilla E."/>
            <person name="Klenk H.-P."/>
            <person name="Eisen J.A."/>
        </authorList>
    </citation>
    <scope>NUCLEOTIDE SEQUENCE [LARGE SCALE GENOMIC DNA]</scope>
    <source>
        <strain>DSM 17132</strain>
    </source>
</reference>
<name>E4RTZ3_LEAB4</name>
<dbReference type="Pfam" id="PF20297">
    <property type="entry name" value="MSSS"/>
    <property type="match status" value="1"/>
</dbReference>
<dbReference type="GO" id="GO:0140664">
    <property type="term" value="F:ATP-dependent DNA damage sensor activity"/>
    <property type="evidence" value="ECO:0007669"/>
    <property type="project" value="InterPro"/>
</dbReference>
<dbReference type="GO" id="GO:0072344">
    <property type="term" value="P:rescue of stalled ribosome"/>
    <property type="evidence" value="ECO:0007669"/>
    <property type="project" value="UniProtKB-UniRule"/>
</dbReference>
<dbReference type="HAMAP" id="MF_00092">
    <property type="entry name" value="MutS2"/>
    <property type="match status" value="1"/>
</dbReference>
<keyword evidence="7" id="KW-0540">Nuclease</keyword>
<evidence type="ECO:0000256" key="7">
    <source>
        <dbReference type="HAMAP-Rule" id="MF_00092"/>
    </source>
</evidence>
<keyword evidence="8" id="KW-0175">Coiled coil</keyword>
<dbReference type="GO" id="GO:0004519">
    <property type="term" value="F:endonuclease activity"/>
    <property type="evidence" value="ECO:0007669"/>
    <property type="project" value="UniProtKB-UniRule"/>
</dbReference>
<gene>
    <name evidence="7" type="primary">mutS2</name>
    <name evidence="7" type="synonym">rqcU</name>
    <name evidence="10" type="ordered locus">Lbys_3039</name>
</gene>
<dbReference type="InterPro" id="IPR000432">
    <property type="entry name" value="DNA_mismatch_repair_MutS_C"/>
</dbReference>
<dbReference type="AlphaFoldDB" id="E4RTZ3"/>
<dbReference type="RefSeq" id="WP_013409733.1">
    <property type="nucleotide sequence ID" value="NC_014655.1"/>
</dbReference>
<comment type="similarity">
    <text evidence="7">Belongs to the DNA mismatch repair MutS family. MutS2 subfamily.</text>
</comment>
<dbReference type="FunFam" id="3.40.50.300:FF:001531">
    <property type="entry name" value="Endonuclease MutS2"/>
    <property type="match status" value="1"/>
</dbReference>
<dbReference type="GO" id="GO:0045910">
    <property type="term" value="P:negative regulation of DNA recombination"/>
    <property type="evidence" value="ECO:0007669"/>
    <property type="project" value="InterPro"/>
</dbReference>
<dbReference type="GO" id="GO:0019843">
    <property type="term" value="F:rRNA binding"/>
    <property type="evidence" value="ECO:0007669"/>
    <property type="project" value="UniProtKB-UniRule"/>
</dbReference>
<feature type="binding site" evidence="7">
    <location>
        <begin position="347"/>
        <end position="354"/>
    </location>
    <ligand>
        <name>ATP</name>
        <dbReference type="ChEBI" id="CHEBI:30616"/>
    </ligand>
</feature>
<keyword evidence="1 7" id="KW-0699">rRNA-binding</keyword>
<dbReference type="STRING" id="649349.Lbys_3039"/>
<dbReference type="KEGG" id="lby:Lbys_3039"/>
<dbReference type="InterPro" id="IPR036063">
    <property type="entry name" value="Smr_dom_sf"/>
</dbReference>
<dbReference type="SMART" id="SM00533">
    <property type="entry name" value="MUTSd"/>
    <property type="match status" value="1"/>
</dbReference>
<dbReference type="InterPro" id="IPR005747">
    <property type="entry name" value="MutS2"/>
</dbReference>
<dbReference type="SUPFAM" id="SSF160443">
    <property type="entry name" value="SMR domain-like"/>
    <property type="match status" value="1"/>
</dbReference>
<evidence type="ECO:0000256" key="1">
    <source>
        <dbReference type="ARBA" id="ARBA00022730"/>
    </source>
</evidence>
<evidence type="ECO:0000256" key="3">
    <source>
        <dbReference type="ARBA" id="ARBA00022801"/>
    </source>
</evidence>
<evidence type="ECO:0000256" key="8">
    <source>
        <dbReference type="SAM" id="Coils"/>
    </source>
</evidence>
<dbReference type="GO" id="GO:0006298">
    <property type="term" value="P:mismatch repair"/>
    <property type="evidence" value="ECO:0007669"/>
    <property type="project" value="InterPro"/>
</dbReference>
<evidence type="ECO:0000256" key="6">
    <source>
        <dbReference type="ARBA" id="ARBA00023125"/>
    </source>
</evidence>